<evidence type="ECO:0000313" key="3">
    <source>
        <dbReference type="Proteomes" id="UP000199225"/>
    </source>
</evidence>
<sequence length="127" mass="14329">MKRNLWIVLFLLPLLMASCSNQKTFYYEGESDNWKVEYQVDITSQDSQSESASIQYIGDDAIPERIDYLIETRTGKNAGSTPLSEEGVKRLSPGSCSGCSVVMEDEEVSATIEWEGHRERIVLSQNQ</sequence>
<dbReference type="PROSITE" id="PS51257">
    <property type="entry name" value="PROKAR_LIPOPROTEIN"/>
    <property type="match status" value="1"/>
</dbReference>
<dbReference type="Proteomes" id="UP000199225">
    <property type="component" value="Unassembled WGS sequence"/>
</dbReference>
<reference evidence="3" key="1">
    <citation type="submission" date="2016-10" db="EMBL/GenBank/DDBJ databases">
        <authorList>
            <person name="Varghese N."/>
            <person name="Submissions S."/>
        </authorList>
    </citation>
    <scope>NUCLEOTIDE SEQUENCE [LARGE SCALE GENOMIC DNA]</scope>
    <source>
        <strain evidence="3">DSM 4771</strain>
    </source>
</reference>
<organism evidence="2 3">
    <name type="scientific">Salimicrobium halophilum</name>
    <dbReference type="NCBI Taxonomy" id="86666"/>
    <lineage>
        <taxon>Bacteria</taxon>
        <taxon>Bacillati</taxon>
        <taxon>Bacillota</taxon>
        <taxon>Bacilli</taxon>
        <taxon>Bacillales</taxon>
        <taxon>Bacillaceae</taxon>
        <taxon>Salimicrobium</taxon>
    </lineage>
</organism>
<protein>
    <recommendedName>
        <fullName evidence="4">Lipoprotein</fullName>
    </recommendedName>
</protein>
<feature type="chain" id="PRO_5011535086" description="Lipoprotein" evidence="1">
    <location>
        <begin position="23"/>
        <end position="127"/>
    </location>
</feature>
<dbReference type="AlphaFoldDB" id="A0A1G8RFM8"/>
<dbReference type="OrthoDB" id="1928231at2"/>
<feature type="signal peptide" evidence="1">
    <location>
        <begin position="1"/>
        <end position="22"/>
    </location>
</feature>
<dbReference type="RefSeq" id="WP_093192655.1">
    <property type="nucleotide sequence ID" value="NZ_FNEV01000002.1"/>
</dbReference>
<name>A0A1G8RFM8_9BACI</name>
<gene>
    <name evidence="2" type="ORF">SAMN04490247_1000</name>
</gene>
<dbReference type="STRING" id="86666.SAMN04490247_1000"/>
<accession>A0A1G8RFM8</accession>
<keyword evidence="3" id="KW-1185">Reference proteome</keyword>
<evidence type="ECO:0008006" key="4">
    <source>
        <dbReference type="Google" id="ProtNLM"/>
    </source>
</evidence>
<dbReference type="EMBL" id="FNEV01000002">
    <property type="protein sequence ID" value="SDJ15721.1"/>
    <property type="molecule type" value="Genomic_DNA"/>
</dbReference>
<proteinExistence type="predicted"/>
<evidence type="ECO:0000313" key="2">
    <source>
        <dbReference type="EMBL" id="SDJ15721.1"/>
    </source>
</evidence>
<evidence type="ECO:0000256" key="1">
    <source>
        <dbReference type="SAM" id="SignalP"/>
    </source>
</evidence>
<keyword evidence="1" id="KW-0732">Signal</keyword>